<protein>
    <recommendedName>
        <fullName evidence="7">Chaplin domain-containing protein</fullName>
    </recommendedName>
</protein>
<dbReference type="PROSITE" id="PS51884">
    <property type="entry name" value="CHAPLIN"/>
    <property type="match status" value="1"/>
</dbReference>
<dbReference type="OrthoDB" id="3544424at2"/>
<evidence type="ECO:0000256" key="2">
    <source>
        <dbReference type="ARBA" id="ARBA00022512"/>
    </source>
</evidence>
<evidence type="ECO:0000256" key="6">
    <source>
        <dbReference type="SAM" id="SignalP"/>
    </source>
</evidence>
<name>A0A132MUE4_9ACTN</name>
<evidence type="ECO:0000313" key="8">
    <source>
        <dbReference type="EMBL" id="KWX01330.1"/>
    </source>
</evidence>
<evidence type="ECO:0000313" key="9">
    <source>
        <dbReference type="Proteomes" id="UP000070188"/>
    </source>
</evidence>
<comment type="caution">
    <text evidence="8">The sequence shown here is derived from an EMBL/GenBank/DDBJ whole genome shotgun (WGS) entry which is preliminary data.</text>
</comment>
<dbReference type="InterPro" id="IPR005528">
    <property type="entry name" value="ChpA-H"/>
</dbReference>
<evidence type="ECO:0000256" key="5">
    <source>
        <dbReference type="ARBA" id="ARBA00023087"/>
    </source>
</evidence>
<proteinExistence type="predicted"/>
<evidence type="ECO:0000256" key="3">
    <source>
        <dbReference type="ARBA" id="ARBA00022729"/>
    </source>
</evidence>
<keyword evidence="9" id="KW-1185">Reference proteome</keyword>
<keyword evidence="4" id="KW-0130">Cell adhesion</keyword>
<dbReference type="GO" id="GO:0007155">
    <property type="term" value="P:cell adhesion"/>
    <property type="evidence" value="ECO:0007669"/>
    <property type="project" value="UniProtKB-KW"/>
</dbReference>
<keyword evidence="5" id="KW-0034">Amyloid</keyword>
<accession>A0A132MUE4</accession>
<comment type="subcellular location">
    <subcellularLocation>
        <location evidence="1">Secreted</location>
        <location evidence="1">Cell wall</location>
    </subcellularLocation>
</comment>
<organism evidence="8 9">
    <name type="scientific">Carbonactinospora thermoautotrophica</name>
    <dbReference type="NCBI Taxonomy" id="1469144"/>
    <lineage>
        <taxon>Bacteria</taxon>
        <taxon>Bacillati</taxon>
        <taxon>Actinomycetota</taxon>
        <taxon>Actinomycetes</taxon>
        <taxon>Kitasatosporales</taxon>
        <taxon>Carbonactinosporaceae</taxon>
        <taxon>Carbonactinospora</taxon>
    </lineage>
</organism>
<evidence type="ECO:0000259" key="7">
    <source>
        <dbReference type="PROSITE" id="PS51884"/>
    </source>
</evidence>
<gene>
    <name evidence="8" type="ORF">LI90_2358</name>
</gene>
<reference evidence="9" key="1">
    <citation type="submission" date="2015-04" db="EMBL/GenBank/DDBJ databases">
        <title>Physiological reanalysis, assessment of diazotrophy, and genome sequences of multiple isolates of Streptomyces thermoautotrophicus.</title>
        <authorList>
            <person name="MacKellar D.C."/>
            <person name="Lieber L."/>
            <person name="Norman J."/>
            <person name="Bolger A."/>
            <person name="Tobin C."/>
            <person name="Murray J.W."/>
            <person name="Chang R."/>
            <person name="Ford T."/>
            <person name="Nguyen P.Q."/>
            <person name="Woodward J."/>
            <person name="Permingeat H."/>
            <person name="Joshi N.S."/>
            <person name="Silver P.A."/>
            <person name="Usadel B."/>
            <person name="Rutherford A.W."/>
            <person name="Friesen M."/>
            <person name="Prell J."/>
        </authorList>
    </citation>
    <scope>NUCLEOTIDE SEQUENCE [LARGE SCALE GENOMIC DNA]</scope>
    <source>
        <strain evidence="9">H1</strain>
    </source>
</reference>
<keyword evidence="2" id="KW-0134">Cell wall</keyword>
<keyword evidence="3 6" id="KW-0732">Signal</keyword>
<keyword evidence="2" id="KW-0964">Secreted</keyword>
<dbReference type="Proteomes" id="UP000070188">
    <property type="component" value="Unassembled WGS sequence"/>
</dbReference>
<evidence type="ECO:0000256" key="1">
    <source>
        <dbReference type="ARBA" id="ARBA00004191"/>
    </source>
</evidence>
<evidence type="ECO:0000256" key="4">
    <source>
        <dbReference type="ARBA" id="ARBA00022889"/>
    </source>
</evidence>
<dbReference type="STRING" id="1469144.LI90_2358"/>
<feature type="domain" description="Chaplin" evidence="7">
    <location>
        <begin position="90"/>
        <end position="130"/>
    </location>
</feature>
<sequence length="137" mass="12860">MFVKKCLVVAVVAGSMVLGGAGMAFADAAAGSVSYNPGSVGSGNNVNTAANAPINACGNSIAALVGLAGSNAFCGNTDGSARAGSVSYNPGSVGSGNNVNTAANAPINVCGNSVAIAGLAGSNALCLQDSGFKSSGK</sequence>
<feature type="signal peptide" evidence="6">
    <location>
        <begin position="1"/>
        <end position="26"/>
    </location>
</feature>
<feature type="chain" id="PRO_5007452669" description="Chaplin domain-containing protein" evidence="6">
    <location>
        <begin position="27"/>
        <end position="137"/>
    </location>
</feature>
<dbReference type="AlphaFoldDB" id="A0A132MUE4"/>
<dbReference type="PATRIC" id="fig|1469144.10.peg.2558"/>
<dbReference type="Pfam" id="PF03777">
    <property type="entry name" value="ChpA-C"/>
    <property type="match status" value="2"/>
</dbReference>
<dbReference type="EMBL" id="LAXD01000001">
    <property type="protein sequence ID" value="KWX01330.1"/>
    <property type="molecule type" value="Genomic_DNA"/>
</dbReference>
<dbReference type="RefSeq" id="WP_066887752.1">
    <property type="nucleotide sequence ID" value="NZ_CP171739.1"/>
</dbReference>